<gene>
    <name evidence="7" type="ORF">CSSPJE1EN1_LOCUS6505</name>
</gene>
<dbReference type="Gene3D" id="3.20.20.70">
    <property type="entry name" value="Aldolase class I"/>
    <property type="match status" value="1"/>
</dbReference>
<dbReference type="SUPFAM" id="SSF51395">
    <property type="entry name" value="FMN-linked oxidoreductases"/>
    <property type="match status" value="1"/>
</dbReference>
<protein>
    <recommendedName>
        <fullName evidence="6">Dihydroorotate dehydrogenase catalytic domain-containing protein</fullName>
    </recommendedName>
</protein>
<feature type="domain" description="Dihydroorotate dehydrogenase catalytic" evidence="6">
    <location>
        <begin position="28"/>
        <end position="68"/>
    </location>
</feature>
<accession>A0ABP0W644</accession>
<evidence type="ECO:0000256" key="3">
    <source>
        <dbReference type="ARBA" id="ARBA00022630"/>
    </source>
</evidence>
<evidence type="ECO:0000256" key="1">
    <source>
        <dbReference type="ARBA" id="ARBA00001917"/>
    </source>
</evidence>
<dbReference type="InterPro" id="IPR005720">
    <property type="entry name" value="Dihydroorotate_DH_cat"/>
</dbReference>
<keyword evidence="3" id="KW-0285">Flavoprotein</keyword>
<evidence type="ECO:0000313" key="8">
    <source>
        <dbReference type="Proteomes" id="UP001497444"/>
    </source>
</evidence>
<name>A0ABP0W644_9BRYO</name>
<proteinExistence type="predicted"/>
<evidence type="ECO:0000256" key="2">
    <source>
        <dbReference type="ARBA" id="ARBA00004725"/>
    </source>
</evidence>
<sequence length="86" mass="9398">MYNGNHVMWPIGSVVGHLLHNPPVWSCSGEEAYLKIRAGATLVQLYTAFAYESPSMLPRVKAELAACLERDGFKSVQDAVGADHHS</sequence>
<comment type="pathway">
    <text evidence="2">Pyrimidine metabolism; UMP biosynthesis via de novo pathway.</text>
</comment>
<keyword evidence="4" id="KW-0288">FMN</keyword>
<keyword evidence="8" id="KW-1185">Reference proteome</keyword>
<dbReference type="PANTHER" id="PTHR48109:SF4">
    <property type="entry name" value="DIHYDROOROTATE DEHYDROGENASE (QUINONE), MITOCHONDRIAL"/>
    <property type="match status" value="1"/>
</dbReference>
<keyword evidence="5" id="KW-0560">Oxidoreductase</keyword>
<evidence type="ECO:0000313" key="7">
    <source>
        <dbReference type="EMBL" id="CAK9261027.1"/>
    </source>
</evidence>
<dbReference type="InterPro" id="IPR013785">
    <property type="entry name" value="Aldolase_TIM"/>
</dbReference>
<organism evidence="7 8">
    <name type="scientific">Sphagnum jensenii</name>
    <dbReference type="NCBI Taxonomy" id="128206"/>
    <lineage>
        <taxon>Eukaryota</taxon>
        <taxon>Viridiplantae</taxon>
        <taxon>Streptophyta</taxon>
        <taxon>Embryophyta</taxon>
        <taxon>Bryophyta</taxon>
        <taxon>Sphagnophytina</taxon>
        <taxon>Sphagnopsida</taxon>
        <taxon>Sphagnales</taxon>
        <taxon>Sphagnaceae</taxon>
        <taxon>Sphagnum</taxon>
    </lineage>
</organism>
<dbReference type="PANTHER" id="PTHR48109">
    <property type="entry name" value="DIHYDROOROTATE DEHYDROGENASE (QUINONE), MITOCHONDRIAL-RELATED"/>
    <property type="match status" value="1"/>
</dbReference>
<dbReference type="EMBL" id="OZ020108">
    <property type="protein sequence ID" value="CAK9261027.1"/>
    <property type="molecule type" value="Genomic_DNA"/>
</dbReference>
<evidence type="ECO:0000256" key="5">
    <source>
        <dbReference type="ARBA" id="ARBA00023002"/>
    </source>
</evidence>
<comment type="cofactor">
    <cofactor evidence="1">
        <name>FMN</name>
        <dbReference type="ChEBI" id="CHEBI:58210"/>
    </cofactor>
</comment>
<dbReference type="Pfam" id="PF01180">
    <property type="entry name" value="DHO_dh"/>
    <property type="match status" value="1"/>
</dbReference>
<reference evidence="7" key="1">
    <citation type="submission" date="2024-02" db="EMBL/GenBank/DDBJ databases">
        <authorList>
            <consortium name="ELIXIR-Norway"/>
            <consortium name="Elixir Norway"/>
        </authorList>
    </citation>
    <scope>NUCLEOTIDE SEQUENCE</scope>
</reference>
<dbReference type="Proteomes" id="UP001497444">
    <property type="component" value="Chromosome 13"/>
</dbReference>
<evidence type="ECO:0000256" key="4">
    <source>
        <dbReference type="ARBA" id="ARBA00022643"/>
    </source>
</evidence>
<dbReference type="InterPro" id="IPR050074">
    <property type="entry name" value="DHO_dehydrogenase"/>
</dbReference>
<evidence type="ECO:0000259" key="6">
    <source>
        <dbReference type="Pfam" id="PF01180"/>
    </source>
</evidence>